<dbReference type="Proteomes" id="UP001232148">
    <property type="component" value="Unassembled WGS sequence"/>
</dbReference>
<feature type="compositionally biased region" description="Basic and acidic residues" evidence="1">
    <location>
        <begin position="69"/>
        <end position="80"/>
    </location>
</feature>
<name>A0AAD9H5S7_9PEZI</name>
<proteinExistence type="predicted"/>
<dbReference type="EMBL" id="MU843066">
    <property type="protein sequence ID" value="KAK2022009.1"/>
    <property type="molecule type" value="Genomic_DNA"/>
</dbReference>
<gene>
    <name evidence="2" type="ORF">LX32DRAFT_711140</name>
</gene>
<reference evidence="2" key="1">
    <citation type="submission" date="2021-06" db="EMBL/GenBank/DDBJ databases">
        <title>Comparative genomics, transcriptomics and evolutionary studies reveal genomic signatures of adaptation to plant cell wall in hemibiotrophic fungi.</title>
        <authorList>
            <consortium name="DOE Joint Genome Institute"/>
            <person name="Baroncelli R."/>
            <person name="Diaz J.F."/>
            <person name="Benocci T."/>
            <person name="Peng M."/>
            <person name="Battaglia E."/>
            <person name="Haridas S."/>
            <person name="Andreopoulos W."/>
            <person name="Labutti K."/>
            <person name="Pangilinan J."/>
            <person name="Floch G.L."/>
            <person name="Makela M.R."/>
            <person name="Henrissat B."/>
            <person name="Grigoriev I.V."/>
            <person name="Crouch J.A."/>
            <person name="De Vries R.P."/>
            <person name="Sukno S.A."/>
            <person name="Thon M.R."/>
        </authorList>
    </citation>
    <scope>NUCLEOTIDE SEQUENCE</scope>
    <source>
        <strain evidence="2">MAFF235873</strain>
    </source>
</reference>
<keyword evidence="3" id="KW-1185">Reference proteome</keyword>
<accession>A0AAD9H5S7</accession>
<comment type="caution">
    <text evidence="2">The sequence shown here is derived from an EMBL/GenBank/DDBJ whole genome shotgun (WGS) entry which is preliminary data.</text>
</comment>
<dbReference type="AlphaFoldDB" id="A0AAD9H5S7"/>
<sequence>MSAGDHAQFESQCESTLQCLRARWRVGRWLHVRDTIEDAQASSQSNGSPWYPELQSPAPRSGPRRPKDRKVFRSLGEKETTGGAKSLGTTRPVAPPEIVPGPCIQARRGEFDIDRWVSRGHQSNVLYSKDTGPSEFESLRPLVQAAGLRFSRCRDWDVLAFSGVPRKSQVPRVKYEQLVKLVCFPKTRMEVA</sequence>
<organism evidence="2 3">
    <name type="scientific">Colletotrichum zoysiae</name>
    <dbReference type="NCBI Taxonomy" id="1216348"/>
    <lineage>
        <taxon>Eukaryota</taxon>
        <taxon>Fungi</taxon>
        <taxon>Dikarya</taxon>
        <taxon>Ascomycota</taxon>
        <taxon>Pezizomycotina</taxon>
        <taxon>Sordariomycetes</taxon>
        <taxon>Hypocreomycetidae</taxon>
        <taxon>Glomerellales</taxon>
        <taxon>Glomerellaceae</taxon>
        <taxon>Colletotrichum</taxon>
        <taxon>Colletotrichum graminicola species complex</taxon>
    </lineage>
</organism>
<evidence type="ECO:0000313" key="2">
    <source>
        <dbReference type="EMBL" id="KAK2022009.1"/>
    </source>
</evidence>
<evidence type="ECO:0000313" key="3">
    <source>
        <dbReference type="Proteomes" id="UP001232148"/>
    </source>
</evidence>
<evidence type="ECO:0000256" key="1">
    <source>
        <dbReference type="SAM" id="MobiDB-lite"/>
    </source>
</evidence>
<protein>
    <submittedName>
        <fullName evidence="2">Uncharacterized protein</fullName>
    </submittedName>
</protein>
<feature type="region of interest" description="Disordered" evidence="1">
    <location>
        <begin position="40"/>
        <end position="98"/>
    </location>
</feature>